<dbReference type="Gene3D" id="3.40.50.720">
    <property type="entry name" value="NAD(P)-binding Rossmann-like Domain"/>
    <property type="match status" value="1"/>
</dbReference>
<proteinExistence type="predicted"/>
<dbReference type="Pfam" id="PF13489">
    <property type="entry name" value="Methyltransf_23"/>
    <property type="match status" value="1"/>
</dbReference>
<accession>V5FH60</accession>
<dbReference type="GO" id="GO:0016491">
    <property type="term" value="F:oxidoreductase activity"/>
    <property type="evidence" value="ECO:0007669"/>
    <property type="project" value="UniProtKB-KW"/>
</dbReference>
<dbReference type="CDD" id="cd02440">
    <property type="entry name" value="AdoMet_MTases"/>
    <property type="match status" value="1"/>
</dbReference>
<dbReference type="HOGENOM" id="CLU_470883_0_0_1"/>
<evidence type="ECO:0000256" key="2">
    <source>
        <dbReference type="ARBA" id="ARBA00023002"/>
    </source>
</evidence>
<name>V5FH60_BYSSN</name>
<dbReference type="eggNOG" id="ENOG502SHHA">
    <property type="taxonomic scope" value="Eukaryota"/>
</dbReference>
<dbReference type="InterPro" id="IPR036291">
    <property type="entry name" value="NAD(P)-bd_dom_sf"/>
</dbReference>
<dbReference type="Gene3D" id="3.90.25.10">
    <property type="entry name" value="UDP-galactose 4-epimerase, domain 1"/>
    <property type="match status" value="1"/>
</dbReference>
<dbReference type="OrthoDB" id="9974981at2759"/>
<dbReference type="InParanoid" id="V5FH60"/>
<keyword evidence="1" id="KW-0521">NADP</keyword>
<dbReference type="PANTHER" id="PTHR47706:SF9">
    <property type="entry name" value="NMRA-LIKE DOMAIN-CONTAINING PROTEIN-RELATED"/>
    <property type="match status" value="1"/>
</dbReference>
<evidence type="ECO:0000313" key="4">
    <source>
        <dbReference type="EMBL" id="GAD97019.1"/>
    </source>
</evidence>
<dbReference type="InterPro" id="IPR051609">
    <property type="entry name" value="NmrA/Isoflavone_reductase-like"/>
</dbReference>
<dbReference type="Pfam" id="PF05368">
    <property type="entry name" value="NmrA"/>
    <property type="match status" value="1"/>
</dbReference>
<keyword evidence="5" id="KW-1185">Reference proteome</keyword>
<evidence type="ECO:0000259" key="3">
    <source>
        <dbReference type="Pfam" id="PF05368"/>
    </source>
</evidence>
<protein>
    <recommendedName>
        <fullName evidence="3">NmrA-like domain-containing protein</fullName>
    </recommendedName>
</protein>
<organism evidence="4 5">
    <name type="scientific">Byssochlamys spectabilis (strain No. 5 / NBRC 109023)</name>
    <name type="common">Paecilomyces variotii</name>
    <dbReference type="NCBI Taxonomy" id="1356009"/>
    <lineage>
        <taxon>Eukaryota</taxon>
        <taxon>Fungi</taxon>
        <taxon>Dikarya</taxon>
        <taxon>Ascomycota</taxon>
        <taxon>Pezizomycotina</taxon>
        <taxon>Eurotiomycetes</taxon>
        <taxon>Eurotiomycetidae</taxon>
        <taxon>Eurotiales</taxon>
        <taxon>Thermoascaceae</taxon>
        <taxon>Paecilomyces</taxon>
    </lineage>
</organism>
<dbReference type="EMBL" id="BAUL01000182">
    <property type="protein sequence ID" value="GAD97019.1"/>
    <property type="molecule type" value="Genomic_DNA"/>
</dbReference>
<dbReference type="AlphaFoldDB" id="V5FH60"/>
<dbReference type="CDD" id="cd05259">
    <property type="entry name" value="PCBER_SDR_a"/>
    <property type="match status" value="1"/>
</dbReference>
<dbReference type="InterPro" id="IPR029063">
    <property type="entry name" value="SAM-dependent_MTases_sf"/>
</dbReference>
<reference evidence="5" key="1">
    <citation type="journal article" date="2014" name="Genome Announc.">
        <title>Draft genome sequence of the formaldehyde-resistant fungus Byssochlamys spectabilis No. 5 (anamorph Paecilomyces variotii No. 5) (NBRC109023).</title>
        <authorList>
            <person name="Oka T."/>
            <person name="Ekino K."/>
            <person name="Fukuda K."/>
            <person name="Nomura Y."/>
        </authorList>
    </citation>
    <scope>NUCLEOTIDE SEQUENCE [LARGE SCALE GENOMIC DNA]</scope>
    <source>
        <strain evidence="5">No. 5 / NBRC 109023</strain>
    </source>
</reference>
<feature type="domain" description="NmrA-like" evidence="3">
    <location>
        <begin position="6"/>
        <end position="228"/>
    </location>
</feature>
<dbReference type="Gene3D" id="3.40.50.150">
    <property type="entry name" value="Vaccinia Virus protein VP39"/>
    <property type="match status" value="1"/>
</dbReference>
<dbReference type="SUPFAM" id="SSF53335">
    <property type="entry name" value="S-adenosyl-L-methionine-dependent methyltransferases"/>
    <property type="match status" value="1"/>
</dbReference>
<sequence length="579" mass="64519">MSSQLKNILVVGASGSVGRIILDAFVDLPQFNVSILTRSSSKAIFPAGFTVHKSDYSEADLVTVFKGQDVIISVVGIGGFGEQKKFIDAAVSTGVKRFIPSEFSGNTLSSTVLQLLPIFGPKKEVLDYLKEKEASGLTWTAIWPALLLDWGLESGLSGYDLATRTATIWDDGNTVFTLTNTGQLGRAVTAVLERPDQTANKNLYIASVETSQNEILGALEEATGTKWAVRNTTTDKEVSESLQKLERGDFTGLYTLGLATSFGKLPGLRANYVRDEELANELLGLKMESVKGTVARNGRRYHSFHEGAYLVPNDEEEQDRMDLLHHIYRLLLKGELYLAPIGSAPQRVLDIGTGTGIWAIQFAEDHPSAPVIGTDLSPIQPAWVPPNCVFEVDDFDSDWVYHNPFDFIHGRELEGCIADEDKLFRQAFQHLKPGGYFEFDGCYPVSLSEDNTHGKAENFLFWIKEIRAAANKFGKTLDNVPQWKEKMAKAGFVEVTEFVAKLPLRPWAKDDKLREIGKFQQVQQIQSVESYTPAFFSRVLGWSEEEIQVFMAKIKAELQDRSIHAYIPAYFVYGRKPFE</sequence>
<dbReference type="SUPFAM" id="SSF51735">
    <property type="entry name" value="NAD(P)-binding Rossmann-fold domains"/>
    <property type="match status" value="1"/>
</dbReference>
<evidence type="ECO:0000256" key="1">
    <source>
        <dbReference type="ARBA" id="ARBA00022857"/>
    </source>
</evidence>
<gene>
    <name evidence="4" type="ORF">PVAR5_5687</name>
</gene>
<evidence type="ECO:0000313" key="5">
    <source>
        <dbReference type="Proteomes" id="UP000018001"/>
    </source>
</evidence>
<dbReference type="InterPro" id="IPR045312">
    <property type="entry name" value="PCBER-like"/>
</dbReference>
<dbReference type="PANTHER" id="PTHR47706">
    <property type="entry name" value="NMRA-LIKE FAMILY PROTEIN"/>
    <property type="match status" value="1"/>
</dbReference>
<keyword evidence="2" id="KW-0560">Oxidoreductase</keyword>
<comment type="caution">
    <text evidence="4">The sequence shown here is derived from an EMBL/GenBank/DDBJ whole genome shotgun (WGS) entry which is preliminary data.</text>
</comment>
<dbReference type="Proteomes" id="UP000018001">
    <property type="component" value="Unassembled WGS sequence"/>
</dbReference>
<dbReference type="InterPro" id="IPR008030">
    <property type="entry name" value="NmrA-like"/>
</dbReference>